<organism evidence="2 3">
    <name type="scientific">Pseudoalteromonas obscura</name>
    <dbReference type="NCBI Taxonomy" id="3048491"/>
    <lineage>
        <taxon>Bacteria</taxon>
        <taxon>Pseudomonadati</taxon>
        <taxon>Pseudomonadota</taxon>
        <taxon>Gammaproteobacteria</taxon>
        <taxon>Alteromonadales</taxon>
        <taxon>Pseudoalteromonadaceae</taxon>
        <taxon>Pseudoalteromonas</taxon>
    </lineage>
</organism>
<keyword evidence="1" id="KW-0812">Transmembrane</keyword>
<sequence>MFAYEKFAAIYDAISYMLIPIYVISMLVAWKNINIRYLIGVVLAIEIFDVLTLKFAFSLGNNFYLWAIVVNVLFFFVPVLGRRLIAANLRSRFKVFEKIYLEYNFTRQEGGLIFLYALATLVCFMAFIEASLYTAEVITVFPIIENIYGPVASIAHMLEAFLILSLAMKGKWGSIIGKADKPNNYSSLKRNV</sequence>
<comment type="caution">
    <text evidence="2">The sequence shown here is derived from an EMBL/GenBank/DDBJ whole genome shotgun (WGS) entry which is preliminary data.</text>
</comment>
<keyword evidence="1" id="KW-1133">Transmembrane helix</keyword>
<feature type="transmembrane region" description="Helical" evidence="1">
    <location>
        <begin position="13"/>
        <end position="30"/>
    </location>
</feature>
<keyword evidence="1" id="KW-0472">Membrane</keyword>
<dbReference type="Proteomes" id="UP001231915">
    <property type="component" value="Unassembled WGS sequence"/>
</dbReference>
<protein>
    <submittedName>
        <fullName evidence="2">Uncharacterized protein</fullName>
    </submittedName>
</protein>
<feature type="transmembrane region" description="Helical" evidence="1">
    <location>
        <begin position="63"/>
        <end position="85"/>
    </location>
</feature>
<reference evidence="2 3" key="1">
    <citation type="submission" date="2023-05" db="EMBL/GenBank/DDBJ databases">
        <title>Pseudoalteromonas ardens sp. nov., Pseudoalteromonas obscura sp. nov., and Pseudoalteromonas umbrosa sp. nov., isolated from the coral Montipora capitata.</title>
        <authorList>
            <person name="Thomas E.M."/>
            <person name="Smith E.M."/>
            <person name="Papke E."/>
            <person name="Shlafstein M.D."/>
            <person name="Oline D.K."/>
            <person name="Videau P."/>
            <person name="Saw J.H."/>
            <person name="Strangman W.K."/>
            <person name="Ushijima B."/>
        </authorList>
    </citation>
    <scope>NUCLEOTIDE SEQUENCE [LARGE SCALE GENOMIC DNA]</scope>
    <source>
        <strain evidence="2 3">P94</strain>
    </source>
</reference>
<evidence type="ECO:0000256" key="1">
    <source>
        <dbReference type="SAM" id="Phobius"/>
    </source>
</evidence>
<evidence type="ECO:0000313" key="3">
    <source>
        <dbReference type="Proteomes" id="UP001231915"/>
    </source>
</evidence>
<dbReference type="RefSeq" id="WP_211010846.1">
    <property type="nucleotide sequence ID" value="NZ_JASJUT010000003.1"/>
</dbReference>
<keyword evidence="3" id="KW-1185">Reference proteome</keyword>
<dbReference type="EMBL" id="JASJUT010000003">
    <property type="protein sequence ID" value="MDK2595441.1"/>
    <property type="molecule type" value="Genomic_DNA"/>
</dbReference>
<feature type="transmembrane region" description="Helical" evidence="1">
    <location>
        <begin position="113"/>
        <end position="135"/>
    </location>
</feature>
<proteinExistence type="predicted"/>
<accession>A0ABT7EK55</accession>
<gene>
    <name evidence="2" type="ORF">QNM18_10335</name>
</gene>
<evidence type="ECO:0000313" key="2">
    <source>
        <dbReference type="EMBL" id="MDK2595441.1"/>
    </source>
</evidence>
<feature type="transmembrane region" description="Helical" evidence="1">
    <location>
        <begin position="147"/>
        <end position="168"/>
    </location>
</feature>
<feature type="transmembrane region" description="Helical" evidence="1">
    <location>
        <begin position="37"/>
        <end position="57"/>
    </location>
</feature>
<name>A0ABT7EK55_9GAMM</name>